<keyword evidence="4 11" id="KW-0812">Transmembrane</keyword>
<dbReference type="GO" id="GO:0015297">
    <property type="term" value="F:antiporter activity"/>
    <property type="evidence" value="ECO:0007669"/>
    <property type="project" value="UniProtKB-KW"/>
</dbReference>
<comment type="similarity">
    <text evidence="10">Belongs to the NhaD Na(+)/H(+) (TC 2.A.62) antiporter family.</text>
</comment>
<accession>A0A370DJT7</accession>
<keyword evidence="14" id="KW-1185">Reference proteome</keyword>
<evidence type="ECO:0000256" key="10">
    <source>
        <dbReference type="ARBA" id="ARBA00025753"/>
    </source>
</evidence>
<feature type="transmembrane region" description="Helical" evidence="11">
    <location>
        <begin position="238"/>
        <end position="257"/>
    </location>
</feature>
<evidence type="ECO:0000313" key="14">
    <source>
        <dbReference type="Proteomes" id="UP000254771"/>
    </source>
</evidence>
<evidence type="ECO:0000256" key="6">
    <source>
        <dbReference type="ARBA" id="ARBA00023053"/>
    </source>
</evidence>
<sequence length="503" mass="54814">MPIKTLITSKGASTVRFLLPLLLLILPGIGLASGRGENHLILTDHWVGFTAIAIFVVAYLLVMAEEFTHLRKSKPVILAAGLIWAIVAWYYQQHGLTHAAEAAVRHNLLEYAELMLFLLVAMTYINAMDERNVFEKLRSWLVAKGFGFRQLFWITGVLAFFISPIADNLTTALLMCAVVLAVGGSNNKFVLLACINIVVAANAGGAFSPFGDITTLMVWQKNITTAQGTVDFFEFFNLFVPSVVNWLVPAVIMTFAVPNEKPEGGGENVEMKRGAKRIIVLFLATIITAVSFHNFIHLPPVVGMLTGLAYLQFFGFYLKKTYHKELITTNGDASTELEHDGQMGDPIAFDVFNKIARAEWDTLLFFYGVVLCVGGLGFIGYLALASDVMYTQWGVTMGLSPAMSATPANVAVGVLSAIVDNIPVMFAVLTMMPDMSEGQWLLATLAAGVGGSMLSIGSAAGVALMGQARGKYTFFGHMKWMPVIALGYVASIFTHIWINSHLF</sequence>
<keyword evidence="7" id="KW-0406">Ion transport</keyword>
<feature type="transmembrane region" description="Helical" evidence="11">
    <location>
        <begin position="302"/>
        <end position="318"/>
    </location>
</feature>
<evidence type="ECO:0000313" key="13">
    <source>
        <dbReference type="EMBL" id="RDH85175.1"/>
    </source>
</evidence>
<protein>
    <submittedName>
        <fullName evidence="13">Sodium:proton antiporter</fullName>
    </submittedName>
</protein>
<feature type="transmembrane region" description="Helical" evidence="11">
    <location>
        <begin position="168"/>
        <end position="184"/>
    </location>
</feature>
<dbReference type="GO" id="GO:0006814">
    <property type="term" value="P:sodium ion transport"/>
    <property type="evidence" value="ECO:0007669"/>
    <property type="project" value="UniProtKB-KW"/>
</dbReference>
<gene>
    <name evidence="13" type="ORF">DIZ78_12145</name>
</gene>
<feature type="transmembrane region" description="Helical" evidence="11">
    <location>
        <begin position="140"/>
        <end position="162"/>
    </location>
</feature>
<keyword evidence="6" id="KW-0915">Sodium</keyword>
<feature type="transmembrane region" description="Helical" evidence="11">
    <location>
        <begin position="111"/>
        <end position="128"/>
    </location>
</feature>
<feature type="transmembrane region" description="Helical" evidence="11">
    <location>
        <begin position="44"/>
        <end position="63"/>
    </location>
</feature>
<evidence type="ECO:0000256" key="5">
    <source>
        <dbReference type="ARBA" id="ARBA00022989"/>
    </source>
</evidence>
<dbReference type="Proteomes" id="UP000254771">
    <property type="component" value="Unassembled WGS sequence"/>
</dbReference>
<keyword evidence="5 11" id="KW-1133">Transmembrane helix</keyword>
<feature type="transmembrane region" description="Helical" evidence="11">
    <location>
        <begin position="278"/>
        <end position="296"/>
    </location>
</feature>
<feature type="transmembrane region" description="Helical" evidence="11">
    <location>
        <begin position="75"/>
        <end position="91"/>
    </location>
</feature>
<reference evidence="13 14" key="1">
    <citation type="journal article" date="2018" name="ISME J.">
        <title>Endosymbiont genomes yield clues of tubeworm success.</title>
        <authorList>
            <person name="Li Y."/>
            <person name="Liles M.R."/>
            <person name="Halanych K.M."/>
        </authorList>
    </citation>
    <scope>NUCLEOTIDE SEQUENCE [LARGE SCALE GENOMIC DNA]</scope>
    <source>
        <strain evidence="13">A1462</strain>
    </source>
</reference>
<evidence type="ECO:0000256" key="7">
    <source>
        <dbReference type="ARBA" id="ARBA00023065"/>
    </source>
</evidence>
<evidence type="ECO:0000256" key="4">
    <source>
        <dbReference type="ARBA" id="ARBA00022692"/>
    </source>
</evidence>
<dbReference type="InterPro" id="IPR045016">
    <property type="entry name" value="NhaD-like"/>
</dbReference>
<dbReference type="InterPro" id="IPR004680">
    <property type="entry name" value="Cit_transptr-like_dom"/>
</dbReference>
<evidence type="ECO:0000256" key="11">
    <source>
        <dbReference type="SAM" id="Phobius"/>
    </source>
</evidence>
<evidence type="ECO:0000259" key="12">
    <source>
        <dbReference type="Pfam" id="PF03600"/>
    </source>
</evidence>
<feature type="transmembrane region" description="Helical" evidence="11">
    <location>
        <begin position="404"/>
        <end position="428"/>
    </location>
</feature>
<feature type="domain" description="Citrate transporter-like" evidence="12">
    <location>
        <begin position="60"/>
        <end position="448"/>
    </location>
</feature>
<dbReference type="Pfam" id="PF03600">
    <property type="entry name" value="CitMHS"/>
    <property type="match status" value="1"/>
</dbReference>
<evidence type="ECO:0000256" key="9">
    <source>
        <dbReference type="ARBA" id="ARBA00023201"/>
    </source>
</evidence>
<feature type="transmembrane region" description="Helical" evidence="11">
    <location>
        <begin position="364"/>
        <end position="384"/>
    </location>
</feature>
<feature type="transmembrane region" description="Helical" evidence="11">
    <location>
        <begin position="440"/>
        <end position="460"/>
    </location>
</feature>
<keyword evidence="3" id="KW-0050">Antiport</keyword>
<dbReference type="AlphaFoldDB" id="A0A370DJT7"/>
<proteinExistence type="inferred from homology"/>
<keyword evidence="2" id="KW-0813">Transport</keyword>
<comment type="subcellular location">
    <subcellularLocation>
        <location evidence="1">Membrane</location>
        <topology evidence="1">Multi-pass membrane protein</topology>
    </subcellularLocation>
</comment>
<keyword evidence="9" id="KW-0739">Sodium transport</keyword>
<dbReference type="EMBL" id="QFXE01000014">
    <property type="protein sequence ID" value="RDH85175.1"/>
    <property type="molecule type" value="Genomic_DNA"/>
</dbReference>
<dbReference type="PANTHER" id="PTHR43269">
    <property type="entry name" value="SODIUM/PROTON ANTIPORTER 1-RELATED"/>
    <property type="match status" value="1"/>
</dbReference>
<name>A0A370DJT7_9GAMM</name>
<dbReference type="NCBIfam" id="NF038006">
    <property type="entry name" value="NhaD_1"/>
    <property type="match status" value="1"/>
</dbReference>
<dbReference type="GO" id="GO:0016020">
    <property type="term" value="C:membrane"/>
    <property type="evidence" value="ECO:0007669"/>
    <property type="project" value="UniProtKB-SubCell"/>
</dbReference>
<evidence type="ECO:0000256" key="1">
    <source>
        <dbReference type="ARBA" id="ARBA00004141"/>
    </source>
</evidence>
<feature type="transmembrane region" description="Helical" evidence="11">
    <location>
        <begin position="189"/>
        <end position="210"/>
    </location>
</feature>
<feature type="transmembrane region" description="Helical" evidence="11">
    <location>
        <begin position="480"/>
        <end position="498"/>
    </location>
</feature>
<keyword evidence="8 11" id="KW-0472">Membrane</keyword>
<evidence type="ECO:0000256" key="8">
    <source>
        <dbReference type="ARBA" id="ARBA00023136"/>
    </source>
</evidence>
<dbReference type="PANTHER" id="PTHR43269:SF2">
    <property type="entry name" value="SODIUM_PROTON ANTIPORTER 1-RELATED"/>
    <property type="match status" value="1"/>
</dbReference>
<evidence type="ECO:0000256" key="3">
    <source>
        <dbReference type="ARBA" id="ARBA00022449"/>
    </source>
</evidence>
<organism evidence="13 14">
    <name type="scientific">endosymbiont of Escarpia spicata</name>
    <dbReference type="NCBI Taxonomy" id="2200908"/>
    <lineage>
        <taxon>Bacteria</taxon>
        <taxon>Pseudomonadati</taxon>
        <taxon>Pseudomonadota</taxon>
        <taxon>Gammaproteobacteria</taxon>
        <taxon>sulfur-oxidizing symbionts</taxon>
    </lineage>
</organism>
<comment type="caution">
    <text evidence="13">The sequence shown here is derived from an EMBL/GenBank/DDBJ whole genome shotgun (WGS) entry which is preliminary data.</text>
</comment>
<evidence type="ECO:0000256" key="2">
    <source>
        <dbReference type="ARBA" id="ARBA00022448"/>
    </source>
</evidence>